<keyword evidence="1" id="KW-0472">Membrane</keyword>
<keyword evidence="3" id="KW-1185">Reference proteome</keyword>
<dbReference type="Proteomes" id="UP000094378">
    <property type="component" value="Chromosome"/>
</dbReference>
<accession>A0A1B3SLN2</accession>
<proteinExistence type="predicted"/>
<feature type="transmembrane region" description="Helical" evidence="1">
    <location>
        <begin position="81"/>
        <end position="107"/>
    </location>
</feature>
<protein>
    <submittedName>
        <fullName evidence="2">Uncharacterized protein</fullName>
    </submittedName>
</protein>
<organism evidence="2 3">
    <name type="scientific">Spiroplasma helicoides</name>
    <dbReference type="NCBI Taxonomy" id="216938"/>
    <lineage>
        <taxon>Bacteria</taxon>
        <taxon>Bacillati</taxon>
        <taxon>Mycoplasmatota</taxon>
        <taxon>Mollicutes</taxon>
        <taxon>Entomoplasmatales</taxon>
        <taxon>Spiroplasmataceae</taxon>
        <taxon>Spiroplasma</taxon>
    </lineage>
</organism>
<name>A0A1B3SLN2_9MOLU</name>
<feature type="transmembrane region" description="Helical" evidence="1">
    <location>
        <begin position="7"/>
        <end position="33"/>
    </location>
</feature>
<feature type="transmembrane region" description="Helical" evidence="1">
    <location>
        <begin position="45"/>
        <end position="69"/>
    </location>
</feature>
<dbReference type="AlphaFoldDB" id="A0A1B3SLN2"/>
<dbReference type="STRING" id="216938.SHELI_v1c08780"/>
<dbReference type="KEGG" id="shj:SHELI_v1c08780"/>
<dbReference type="EMBL" id="CP017015">
    <property type="protein sequence ID" value="AOG60827.1"/>
    <property type="molecule type" value="Genomic_DNA"/>
</dbReference>
<gene>
    <name evidence="2" type="ORF">SHELI_v1c08780</name>
</gene>
<sequence>MNGLARGGIIVGIVGSAITMFSVLVQVIIYTVLYKFLNVNYDKTTVIAVSVVAFIVAITIIILGSITLTKKTEALRISFGIVCLVAVFIAWFAYYFPAIFLLLGGILTLCGKIENKN</sequence>
<evidence type="ECO:0000313" key="3">
    <source>
        <dbReference type="Proteomes" id="UP000094378"/>
    </source>
</evidence>
<keyword evidence="1" id="KW-1133">Transmembrane helix</keyword>
<evidence type="ECO:0000256" key="1">
    <source>
        <dbReference type="SAM" id="Phobius"/>
    </source>
</evidence>
<dbReference type="RefSeq" id="WP_069117068.1">
    <property type="nucleotide sequence ID" value="NZ_CP017015.1"/>
</dbReference>
<reference evidence="2 3" key="1">
    <citation type="submission" date="2016-08" db="EMBL/GenBank/DDBJ databases">
        <title>Complete genome sequence of Spiroplasma helicoides TABS-2 (DSM 22551).</title>
        <authorList>
            <person name="Shen W.-Y."/>
            <person name="Lo W.-S."/>
            <person name="Lai Y.-C."/>
            <person name="Kuo C.-H."/>
        </authorList>
    </citation>
    <scope>NUCLEOTIDE SEQUENCE [LARGE SCALE GENOMIC DNA]</scope>
    <source>
        <strain evidence="2 3">TABS-2</strain>
    </source>
</reference>
<evidence type="ECO:0000313" key="2">
    <source>
        <dbReference type="EMBL" id="AOG60827.1"/>
    </source>
</evidence>
<keyword evidence="1" id="KW-0812">Transmembrane</keyword>